<organism evidence="1 2">
    <name type="scientific">Branchiostoma floridae</name>
    <name type="common">Florida lancelet</name>
    <name type="synonym">Amphioxus</name>
    <dbReference type="NCBI Taxonomy" id="7739"/>
    <lineage>
        <taxon>Eukaryota</taxon>
        <taxon>Metazoa</taxon>
        <taxon>Chordata</taxon>
        <taxon>Cephalochordata</taxon>
        <taxon>Leptocardii</taxon>
        <taxon>Amphioxiformes</taxon>
        <taxon>Branchiostomatidae</taxon>
        <taxon>Branchiostoma</taxon>
    </lineage>
</organism>
<dbReference type="KEGG" id="bfo:118418421"/>
<reference evidence="1" key="1">
    <citation type="journal article" date="2020" name="Nat. Ecol. Evol.">
        <title>Deeply conserved synteny resolves early events in vertebrate evolution.</title>
        <authorList>
            <person name="Simakov O."/>
            <person name="Marletaz F."/>
            <person name="Yue J.X."/>
            <person name="O'Connell B."/>
            <person name="Jenkins J."/>
            <person name="Brandt A."/>
            <person name="Calef R."/>
            <person name="Tung C.H."/>
            <person name="Huang T.K."/>
            <person name="Schmutz J."/>
            <person name="Satoh N."/>
            <person name="Yu J.K."/>
            <person name="Putnam N.H."/>
            <person name="Green R.E."/>
            <person name="Rokhsar D.S."/>
        </authorList>
    </citation>
    <scope>NUCLEOTIDE SEQUENCE [LARGE SCALE GENOMIC DNA]</scope>
    <source>
        <strain evidence="1">S238N-H82</strain>
    </source>
</reference>
<dbReference type="AlphaFoldDB" id="A0A9J7MVB6"/>
<dbReference type="OMA" id="CHARMEG"/>
<dbReference type="PANTHER" id="PTHR33395:SF22">
    <property type="entry name" value="REVERSE TRANSCRIPTASE DOMAIN-CONTAINING PROTEIN"/>
    <property type="match status" value="1"/>
</dbReference>
<accession>A0A9J7MVB6</accession>
<dbReference type="Proteomes" id="UP000001554">
    <property type="component" value="Chromosome 1"/>
</dbReference>
<gene>
    <name evidence="2" type="primary">LOC118418421</name>
</gene>
<sequence length="171" mass="19260">MEEQDWDNFKTMRRLAKQKIKKAHNDYLKEILDEALENPKKFWQYIKSKKQTASGVAPLAQHNSLVVDAQGKAEILSRQYDSVFTDEDMVNVPDLGDSPYPDMPEVEVTLLGVQKLLQGINPAKACGPDQIPCRILKDYAIEISPILQIIFNQSLATGQSVTKTIMPSKLT</sequence>
<protein>
    <submittedName>
        <fullName evidence="2">Uncharacterized protein LOC118418421</fullName>
    </submittedName>
</protein>
<proteinExistence type="predicted"/>
<evidence type="ECO:0000313" key="1">
    <source>
        <dbReference type="Proteomes" id="UP000001554"/>
    </source>
</evidence>
<dbReference type="GeneID" id="118418421"/>
<keyword evidence="1" id="KW-1185">Reference proteome</keyword>
<reference evidence="2" key="2">
    <citation type="submission" date="2025-08" db="UniProtKB">
        <authorList>
            <consortium name="RefSeq"/>
        </authorList>
    </citation>
    <scope>IDENTIFICATION</scope>
    <source>
        <strain evidence="2">S238N-H82</strain>
        <tissue evidence="2">Testes</tissue>
    </source>
</reference>
<dbReference type="RefSeq" id="XP_035680251.1">
    <property type="nucleotide sequence ID" value="XM_035824358.1"/>
</dbReference>
<evidence type="ECO:0000313" key="2">
    <source>
        <dbReference type="RefSeq" id="XP_035680251.1"/>
    </source>
</evidence>
<name>A0A9J7MVB6_BRAFL</name>
<dbReference type="OrthoDB" id="6143061at2759"/>
<dbReference type="PANTHER" id="PTHR33395">
    <property type="entry name" value="TRANSCRIPTASE, PUTATIVE-RELATED-RELATED"/>
    <property type="match status" value="1"/>
</dbReference>